<keyword evidence="3 4" id="KW-0378">Hydrolase</keyword>
<evidence type="ECO:0000313" key="6">
    <source>
        <dbReference type="Proteomes" id="UP000887540"/>
    </source>
</evidence>
<dbReference type="EC" id="3.1.1.-" evidence="4"/>
<dbReference type="InterPro" id="IPR019826">
    <property type="entry name" value="Carboxylesterase_B_AS"/>
</dbReference>
<comment type="similarity">
    <text evidence="1 4">Belongs to the type-B carboxylesterase/lipase family.</text>
</comment>
<dbReference type="InterPro" id="IPR002018">
    <property type="entry name" value="CarbesteraseB"/>
</dbReference>
<dbReference type="PANTHER" id="PTHR11559">
    <property type="entry name" value="CARBOXYLESTERASE"/>
    <property type="match status" value="1"/>
</dbReference>
<evidence type="ECO:0000256" key="1">
    <source>
        <dbReference type="ARBA" id="ARBA00005964"/>
    </source>
</evidence>
<dbReference type="InterPro" id="IPR029058">
    <property type="entry name" value="AB_hydrolase_fold"/>
</dbReference>
<dbReference type="Proteomes" id="UP000887540">
    <property type="component" value="Unplaced"/>
</dbReference>
<dbReference type="PROSITE" id="PS00122">
    <property type="entry name" value="CARBOXYLESTERASE_B_1"/>
    <property type="match status" value="1"/>
</dbReference>
<protein>
    <recommendedName>
        <fullName evidence="4">Carboxylic ester hydrolase</fullName>
        <ecNumber evidence="4">3.1.1.-</ecNumber>
    </recommendedName>
</protein>
<proteinExistence type="inferred from homology"/>
<evidence type="ECO:0000256" key="3">
    <source>
        <dbReference type="ARBA" id="ARBA00022801"/>
    </source>
</evidence>
<evidence type="ECO:0000259" key="5">
    <source>
        <dbReference type="Pfam" id="PF00135"/>
    </source>
</evidence>
<sequence>MLGFFTTMTNDFPANLAMYDQIMAINFVRQEIGNFGGDPDKITLFGNSAGGSDVSAHTYSPLSQNLFHQAIMESGVAQMMIATDNSMSFNQAKTLCNYTKKMWNSKNFAALKQCLQSMDYQRFLALENFNVDWNMVVGDDFLPDYPENLWKKRKNIPVIIGTTKDEYAYDEMINLSSGDTKISGYDKAYFKNLLNIDFEYTDPELSQIANYLEKVYNDNKTISDTDHVGWFRTIANALTGALYTANARTEAKYYLQNNNPNVYLYEFAYFTKIGQVYDFGNAYKPVEHAKELYFIWMQDWEWPDDVDNGIVTPQDYAVADLMGATWTNFAKFGAPFVNQSWTPSKQATFDYFVINPKPEMKQNYRQFDDYVWNYVIPGYLNGDVSL</sequence>
<reference evidence="7" key="1">
    <citation type="submission" date="2022-11" db="UniProtKB">
        <authorList>
            <consortium name="WormBaseParasite"/>
        </authorList>
    </citation>
    <scope>IDENTIFICATION</scope>
</reference>
<dbReference type="GO" id="GO:0052689">
    <property type="term" value="F:carboxylic ester hydrolase activity"/>
    <property type="evidence" value="ECO:0007669"/>
    <property type="project" value="UniProtKB-KW"/>
</dbReference>
<dbReference type="AlphaFoldDB" id="A0A914EI38"/>
<evidence type="ECO:0000313" key="7">
    <source>
        <dbReference type="WBParaSite" id="ACRNAN_scaffold8286.g7070.t1"/>
    </source>
</evidence>
<evidence type="ECO:0000256" key="2">
    <source>
        <dbReference type="ARBA" id="ARBA00022487"/>
    </source>
</evidence>
<dbReference type="InterPro" id="IPR050309">
    <property type="entry name" value="Type-B_Carboxylest/Lipase"/>
</dbReference>
<dbReference type="WBParaSite" id="ACRNAN_scaffold8286.g7070.t1">
    <property type="protein sequence ID" value="ACRNAN_scaffold8286.g7070.t1"/>
    <property type="gene ID" value="ACRNAN_scaffold8286.g7070"/>
</dbReference>
<dbReference type="SUPFAM" id="SSF53474">
    <property type="entry name" value="alpha/beta-Hydrolases"/>
    <property type="match status" value="1"/>
</dbReference>
<keyword evidence="6" id="KW-1185">Reference proteome</keyword>
<keyword evidence="2" id="KW-0719">Serine esterase</keyword>
<feature type="domain" description="Carboxylesterase type B" evidence="5">
    <location>
        <begin position="1"/>
        <end position="368"/>
    </location>
</feature>
<dbReference type="Gene3D" id="3.40.50.1820">
    <property type="entry name" value="alpha/beta hydrolase"/>
    <property type="match status" value="1"/>
</dbReference>
<organism evidence="6 7">
    <name type="scientific">Acrobeloides nanus</name>
    <dbReference type="NCBI Taxonomy" id="290746"/>
    <lineage>
        <taxon>Eukaryota</taxon>
        <taxon>Metazoa</taxon>
        <taxon>Ecdysozoa</taxon>
        <taxon>Nematoda</taxon>
        <taxon>Chromadorea</taxon>
        <taxon>Rhabditida</taxon>
        <taxon>Tylenchina</taxon>
        <taxon>Cephalobomorpha</taxon>
        <taxon>Cephaloboidea</taxon>
        <taxon>Cephalobidae</taxon>
        <taxon>Acrobeloides</taxon>
    </lineage>
</organism>
<name>A0A914EI38_9BILA</name>
<dbReference type="Pfam" id="PF00135">
    <property type="entry name" value="COesterase"/>
    <property type="match status" value="1"/>
</dbReference>
<accession>A0A914EI38</accession>
<evidence type="ECO:0000256" key="4">
    <source>
        <dbReference type="RuleBase" id="RU361235"/>
    </source>
</evidence>